<dbReference type="EMBL" id="QPJQ01000006">
    <property type="protein sequence ID" value="RCX07143.1"/>
    <property type="molecule type" value="Genomic_DNA"/>
</dbReference>
<reference evidence="2 3" key="1">
    <citation type="submission" date="2018-07" db="EMBL/GenBank/DDBJ databases">
        <title>Genomic Encyclopedia of Type Strains, Phase III (KMG-III): the genomes of soil and plant-associated and newly described type strains.</title>
        <authorList>
            <person name="Whitman W."/>
        </authorList>
    </citation>
    <scope>NUCLEOTIDE SEQUENCE [LARGE SCALE GENOMIC DNA]</scope>
    <source>
        <strain evidence="2 3">CECT 7731</strain>
    </source>
</reference>
<dbReference type="InterPro" id="IPR038726">
    <property type="entry name" value="PDDEXK_AddAB-type"/>
</dbReference>
<evidence type="ECO:0000313" key="2">
    <source>
        <dbReference type="EMBL" id="RCX07143.1"/>
    </source>
</evidence>
<protein>
    <submittedName>
        <fullName evidence="2">PD-(D/E)XK nuclease superfamily protein</fullName>
    </submittedName>
</protein>
<dbReference type="InterPro" id="IPR011335">
    <property type="entry name" value="Restrct_endonuc-II-like"/>
</dbReference>
<feature type="domain" description="PD-(D/E)XK endonuclease-like" evidence="1">
    <location>
        <begin position="43"/>
        <end position="106"/>
    </location>
</feature>
<proteinExistence type="predicted"/>
<evidence type="ECO:0000313" key="3">
    <source>
        <dbReference type="Proteomes" id="UP000253506"/>
    </source>
</evidence>
<evidence type="ECO:0000259" key="1">
    <source>
        <dbReference type="Pfam" id="PF12705"/>
    </source>
</evidence>
<organism evidence="2 3">
    <name type="scientific">Marinomonas foliarum</name>
    <dbReference type="NCBI Taxonomy" id="491950"/>
    <lineage>
        <taxon>Bacteria</taxon>
        <taxon>Pseudomonadati</taxon>
        <taxon>Pseudomonadota</taxon>
        <taxon>Gammaproteobacteria</taxon>
        <taxon>Oceanospirillales</taxon>
        <taxon>Oceanospirillaceae</taxon>
        <taxon>Marinomonas</taxon>
    </lineage>
</organism>
<dbReference type="SUPFAM" id="SSF52980">
    <property type="entry name" value="Restriction endonuclease-like"/>
    <property type="match status" value="1"/>
</dbReference>
<gene>
    <name evidence="2" type="ORF">DFP77_10610</name>
</gene>
<dbReference type="Pfam" id="PF12705">
    <property type="entry name" value="PDDEXK_1"/>
    <property type="match status" value="1"/>
</dbReference>
<dbReference type="Proteomes" id="UP000253506">
    <property type="component" value="Unassembled WGS sequence"/>
</dbReference>
<dbReference type="AlphaFoldDB" id="A0A369ADB3"/>
<comment type="caution">
    <text evidence="2">The sequence shown here is derived from an EMBL/GenBank/DDBJ whole genome shotgun (WGS) entry which is preliminary data.</text>
</comment>
<dbReference type="InterPro" id="IPR011604">
    <property type="entry name" value="PDDEXK-like_dom_sf"/>
</dbReference>
<name>A0A369ADB3_9GAMM</name>
<dbReference type="Gene3D" id="3.90.320.10">
    <property type="match status" value="1"/>
</dbReference>
<sequence length="115" mass="13019">MQGEHIYQQGIALLEWIKSQYSKAILHTEMPIIQMLSSESLRQGAIDLAVETDNGWIIIDHKSNPQPREKWLEIAQKHTGQLKAYRDTLETLSGKPVISTLVYFSISGGLVEVRT</sequence>
<accession>A0A369ADB3</accession>